<dbReference type="EMBL" id="MU002000">
    <property type="protein sequence ID" value="KAF2791805.1"/>
    <property type="molecule type" value="Genomic_DNA"/>
</dbReference>
<name>A0A6A6X6V7_9PLEO</name>
<feature type="region of interest" description="Disordered" evidence="1">
    <location>
        <begin position="255"/>
        <end position="284"/>
    </location>
</feature>
<feature type="compositionally biased region" description="Polar residues" evidence="1">
    <location>
        <begin position="85"/>
        <end position="98"/>
    </location>
</feature>
<evidence type="ECO:0000313" key="3">
    <source>
        <dbReference type="Proteomes" id="UP000799757"/>
    </source>
</evidence>
<evidence type="ECO:0000256" key="1">
    <source>
        <dbReference type="SAM" id="MobiDB-lite"/>
    </source>
</evidence>
<feature type="compositionally biased region" description="Basic residues" evidence="1">
    <location>
        <begin position="13"/>
        <end position="24"/>
    </location>
</feature>
<evidence type="ECO:0000313" key="2">
    <source>
        <dbReference type="EMBL" id="KAF2791805.1"/>
    </source>
</evidence>
<gene>
    <name evidence="2" type="ORF">K505DRAFT_339221</name>
</gene>
<accession>A0A6A6X6V7</accession>
<feature type="region of interest" description="Disordered" evidence="1">
    <location>
        <begin position="78"/>
        <end position="98"/>
    </location>
</feature>
<dbReference type="AlphaFoldDB" id="A0A6A6X6V7"/>
<keyword evidence="3" id="KW-1185">Reference proteome</keyword>
<organism evidence="2 3">
    <name type="scientific">Melanomma pulvis-pyrius CBS 109.77</name>
    <dbReference type="NCBI Taxonomy" id="1314802"/>
    <lineage>
        <taxon>Eukaryota</taxon>
        <taxon>Fungi</taxon>
        <taxon>Dikarya</taxon>
        <taxon>Ascomycota</taxon>
        <taxon>Pezizomycotina</taxon>
        <taxon>Dothideomycetes</taxon>
        <taxon>Pleosporomycetidae</taxon>
        <taxon>Pleosporales</taxon>
        <taxon>Melanommataceae</taxon>
        <taxon>Melanomma</taxon>
    </lineage>
</organism>
<proteinExistence type="predicted"/>
<protein>
    <submittedName>
        <fullName evidence="2">Uncharacterized protein</fullName>
    </submittedName>
</protein>
<reference evidence="2" key="1">
    <citation type="journal article" date="2020" name="Stud. Mycol.">
        <title>101 Dothideomycetes genomes: a test case for predicting lifestyles and emergence of pathogens.</title>
        <authorList>
            <person name="Haridas S."/>
            <person name="Albert R."/>
            <person name="Binder M."/>
            <person name="Bloem J."/>
            <person name="Labutti K."/>
            <person name="Salamov A."/>
            <person name="Andreopoulos B."/>
            <person name="Baker S."/>
            <person name="Barry K."/>
            <person name="Bills G."/>
            <person name="Bluhm B."/>
            <person name="Cannon C."/>
            <person name="Castanera R."/>
            <person name="Culley D."/>
            <person name="Daum C."/>
            <person name="Ezra D."/>
            <person name="Gonzalez J."/>
            <person name="Henrissat B."/>
            <person name="Kuo A."/>
            <person name="Liang C."/>
            <person name="Lipzen A."/>
            <person name="Lutzoni F."/>
            <person name="Magnuson J."/>
            <person name="Mondo S."/>
            <person name="Nolan M."/>
            <person name="Ohm R."/>
            <person name="Pangilinan J."/>
            <person name="Park H.-J."/>
            <person name="Ramirez L."/>
            <person name="Alfaro M."/>
            <person name="Sun H."/>
            <person name="Tritt A."/>
            <person name="Yoshinaga Y."/>
            <person name="Zwiers L.-H."/>
            <person name="Turgeon B."/>
            <person name="Goodwin S."/>
            <person name="Spatafora J."/>
            <person name="Crous P."/>
            <person name="Grigoriev I."/>
        </authorList>
    </citation>
    <scope>NUCLEOTIDE SEQUENCE</scope>
    <source>
        <strain evidence="2">CBS 109.77</strain>
    </source>
</reference>
<feature type="region of interest" description="Disordered" evidence="1">
    <location>
        <begin position="1"/>
        <end position="32"/>
    </location>
</feature>
<dbReference type="Proteomes" id="UP000799757">
    <property type="component" value="Unassembled WGS sequence"/>
</dbReference>
<sequence length="323" mass="36356">MYRPWASLSGFTRRSRSHSPRTKPAHVSSKYSFNRIVRRPSGSLNQLGSPIPEFSATSSLSANSKDVTCAWAYPQRAAEEPRRSSAPSPTRNASFFSPTRTSYRPILSGLRRSSTPSQYVPTSIVLRRVEPRDVQSALEPWTVLHLLDARRQRLRPFYLSASPSSVIRCRKNGAFRNDPRRRKGAPNPTAMVVAEQIRTRALSQRRCRGQCLESTTISVSGTLTPRPQNRSFQTKLIMARKALRSSMENDARVEEFRSRNATRSQSLPDAGSRGRATKNKARPMVEKIYHPNGRPRTVGMMSTGLRVECQLEDTEGEVDEVPQ</sequence>